<evidence type="ECO:0000256" key="1">
    <source>
        <dbReference type="ARBA" id="ARBA00004141"/>
    </source>
</evidence>
<dbReference type="OrthoDB" id="46396at2759"/>
<dbReference type="GO" id="GO:0015854">
    <property type="term" value="P:guanine transport"/>
    <property type="evidence" value="ECO:0007669"/>
    <property type="project" value="TreeGrafter"/>
</dbReference>
<keyword evidence="4 7" id="KW-0812">Transmembrane</keyword>
<dbReference type="GO" id="GO:0015862">
    <property type="term" value="P:uridine transmembrane transport"/>
    <property type="evidence" value="ECO:0007669"/>
    <property type="project" value="TreeGrafter"/>
</dbReference>
<feature type="transmembrane region" description="Helical" evidence="7">
    <location>
        <begin position="148"/>
        <end position="169"/>
    </location>
</feature>
<dbReference type="EMBL" id="CAAE01007170">
    <property type="protein sequence ID" value="CAF89823.1"/>
    <property type="molecule type" value="Genomic_DNA"/>
</dbReference>
<dbReference type="InterPro" id="IPR002259">
    <property type="entry name" value="Eqnu_transpt"/>
</dbReference>
<dbReference type="GO" id="GO:0015853">
    <property type="term" value="P:adenine transport"/>
    <property type="evidence" value="ECO:0007669"/>
    <property type="project" value="TreeGrafter"/>
</dbReference>
<dbReference type="GO" id="GO:0035344">
    <property type="term" value="P:hypoxanthine transport"/>
    <property type="evidence" value="ECO:0007669"/>
    <property type="project" value="TreeGrafter"/>
</dbReference>
<keyword evidence="6 7" id="KW-0472">Membrane</keyword>
<dbReference type="PANTHER" id="PTHR10332:SF8">
    <property type="entry name" value="EQUILIBRATIVE NUCLEOSIDE TRANSPORTER 2"/>
    <property type="match status" value="1"/>
</dbReference>
<dbReference type="AlphaFoldDB" id="Q4TBA9"/>
<reference evidence="8" key="1">
    <citation type="journal article" date="2004" name="Nature">
        <title>Genome duplication in the teleost fish Tetraodon nigroviridis reveals the early vertebrate proto-karyotype.</title>
        <authorList>
            <person name="Jaillon O."/>
            <person name="Aury J.-M."/>
            <person name="Brunet F."/>
            <person name="Petit J.-L."/>
            <person name="Stange-Thomann N."/>
            <person name="Mauceli E."/>
            <person name="Bouneau L."/>
            <person name="Fischer C."/>
            <person name="Ozouf-Costaz C."/>
            <person name="Bernot A."/>
            <person name="Nicaud S."/>
            <person name="Jaffe D."/>
            <person name="Fisher S."/>
            <person name="Lutfalla G."/>
            <person name="Dossat C."/>
            <person name="Segurens B."/>
            <person name="Dasilva C."/>
            <person name="Salanoubat M."/>
            <person name="Levy M."/>
            <person name="Boudet N."/>
            <person name="Castellano S."/>
            <person name="Anthouard V."/>
            <person name="Jubin C."/>
            <person name="Castelli V."/>
            <person name="Katinka M."/>
            <person name="Vacherie B."/>
            <person name="Biemont C."/>
            <person name="Skalli Z."/>
            <person name="Cattolico L."/>
            <person name="Poulain J."/>
            <person name="De Berardinis V."/>
            <person name="Cruaud C."/>
            <person name="Duprat S."/>
            <person name="Brottier P."/>
            <person name="Coutanceau J.-P."/>
            <person name="Gouzy J."/>
            <person name="Parra G."/>
            <person name="Lardier G."/>
            <person name="Chapple C."/>
            <person name="McKernan K.J."/>
            <person name="McEwan P."/>
            <person name="Bosak S."/>
            <person name="Kellis M."/>
            <person name="Volff J.-N."/>
            <person name="Guigo R."/>
            <person name="Zody M.C."/>
            <person name="Mesirov J."/>
            <person name="Lindblad-Toh K."/>
            <person name="Birren B."/>
            <person name="Nusbaum C."/>
            <person name="Kahn D."/>
            <person name="Robinson-Rechavi M."/>
            <person name="Laudet V."/>
            <person name="Schachter V."/>
            <person name="Quetier F."/>
            <person name="Saurin W."/>
            <person name="Scarpelli C."/>
            <person name="Wincker P."/>
            <person name="Lander E.S."/>
            <person name="Weissenbach J."/>
            <person name="Roest Crollius H."/>
        </authorList>
    </citation>
    <scope>NUCLEOTIDE SEQUENCE [LARGE SCALE GENOMIC DNA]</scope>
</reference>
<proteinExistence type="inferred from homology"/>
<sequence length="171" mass="18672">VGVIIFMLGLGMLLPWNFFITASQVSPLIFSPSGLRGGSGRRDSNSSAGASSHYNYDSWMVLLSQLPLLLFTLLNSLLYHRVRERLRVTFSLVGILLLFSLTAALVQVPLHPDTFFSVTMATIWFISSEFLSSLFGLVGLFPPRYSTLFMSGQGLAGIFAAVAMLLSIVST</sequence>
<dbReference type="GO" id="GO:0005337">
    <property type="term" value="F:nucleoside transmembrane transporter activity"/>
    <property type="evidence" value="ECO:0007669"/>
    <property type="project" value="InterPro"/>
</dbReference>
<evidence type="ECO:0000256" key="2">
    <source>
        <dbReference type="ARBA" id="ARBA00007965"/>
    </source>
</evidence>
<evidence type="ECO:0000313" key="8">
    <source>
        <dbReference type="EMBL" id="CAF89823.1"/>
    </source>
</evidence>
<reference evidence="8" key="2">
    <citation type="submission" date="2004-02" db="EMBL/GenBank/DDBJ databases">
        <authorList>
            <consortium name="Genoscope"/>
            <consortium name="Whitehead Institute Centre for Genome Research"/>
        </authorList>
    </citation>
    <scope>NUCLEOTIDE SEQUENCE</scope>
</reference>
<evidence type="ECO:0000256" key="3">
    <source>
        <dbReference type="ARBA" id="ARBA00022448"/>
    </source>
</evidence>
<accession>Q4TBA9</accession>
<organism evidence="8">
    <name type="scientific">Tetraodon nigroviridis</name>
    <name type="common">Spotted green pufferfish</name>
    <name type="synonym">Chelonodon nigroviridis</name>
    <dbReference type="NCBI Taxonomy" id="99883"/>
    <lineage>
        <taxon>Eukaryota</taxon>
        <taxon>Metazoa</taxon>
        <taxon>Chordata</taxon>
        <taxon>Craniata</taxon>
        <taxon>Vertebrata</taxon>
        <taxon>Euteleostomi</taxon>
        <taxon>Actinopterygii</taxon>
        <taxon>Neopterygii</taxon>
        <taxon>Teleostei</taxon>
        <taxon>Neoteleostei</taxon>
        <taxon>Acanthomorphata</taxon>
        <taxon>Eupercaria</taxon>
        <taxon>Tetraodontiformes</taxon>
        <taxon>Tetradontoidea</taxon>
        <taxon>Tetraodontidae</taxon>
        <taxon>Tetraodon</taxon>
    </lineage>
</organism>
<evidence type="ECO:0000256" key="4">
    <source>
        <dbReference type="ARBA" id="ARBA00022692"/>
    </source>
</evidence>
<protein>
    <submittedName>
        <fullName evidence="8">(spotted green pufferfish) hypothetical protein</fullName>
    </submittedName>
</protein>
<dbReference type="Pfam" id="PF01733">
    <property type="entry name" value="Nucleoside_tran"/>
    <property type="match status" value="1"/>
</dbReference>
<name>Q4TBA9_TETNG</name>
<dbReference type="PANTHER" id="PTHR10332">
    <property type="entry name" value="EQUILIBRATIVE NUCLEOSIDE TRANSPORTER"/>
    <property type="match status" value="1"/>
</dbReference>
<keyword evidence="3" id="KW-0813">Transport</keyword>
<dbReference type="GO" id="GO:0035364">
    <property type="term" value="P:thymine transport"/>
    <property type="evidence" value="ECO:0007669"/>
    <property type="project" value="TreeGrafter"/>
</dbReference>
<keyword evidence="5 7" id="KW-1133">Transmembrane helix</keyword>
<comment type="caution">
    <text evidence="8">The sequence shown here is derived from an EMBL/GenBank/DDBJ whole genome shotgun (WGS) entry which is preliminary data.</text>
</comment>
<evidence type="ECO:0000256" key="7">
    <source>
        <dbReference type="SAM" id="Phobius"/>
    </source>
</evidence>
<gene>
    <name evidence="8" type="ORF">GSTENG00003837001</name>
</gene>
<evidence type="ECO:0000256" key="5">
    <source>
        <dbReference type="ARBA" id="ARBA00022989"/>
    </source>
</evidence>
<dbReference type="GO" id="GO:0016323">
    <property type="term" value="C:basolateral plasma membrane"/>
    <property type="evidence" value="ECO:0007669"/>
    <property type="project" value="TreeGrafter"/>
</dbReference>
<comment type="subcellular location">
    <subcellularLocation>
        <location evidence="1">Membrane</location>
        <topology evidence="1">Multi-pass membrane protein</topology>
    </subcellularLocation>
</comment>
<feature type="transmembrane region" description="Helical" evidence="7">
    <location>
        <begin position="122"/>
        <end position="141"/>
    </location>
</feature>
<comment type="similarity">
    <text evidence="2">Belongs to the SLC29A/ENT transporter (TC 2.A.57) family.</text>
</comment>
<feature type="transmembrane region" description="Helical" evidence="7">
    <location>
        <begin position="59"/>
        <end position="78"/>
    </location>
</feature>
<feature type="transmembrane region" description="Helical" evidence="7">
    <location>
        <begin position="90"/>
        <end position="110"/>
    </location>
</feature>
<evidence type="ECO:0000256" key="6">
    <source>
        <dbReference type="ARBA" id="ARBA00023136"/>
    </source>
</evidence>
<feature type="non-terminal residue" evidence="8">
    <location>
        <position position="171"/>
    </location>
</feature>
<dbReference type="KEGG" id="tng:GSTEN00003837G001"/>
<dbReference type="PRINTS" id="PR01130">
    <property type="entry name" value="DERENTRNSPRT"/>
</dbReference>